<evidence type="ECO:0000256" key="9">
    <source>
        <dbReference type="ARBA" id="ARBA00024017"/>
    </source>
</evidence>
<evidence type="ECO:0000256" key="8">
    <source>
        <dbReference type="ARBA" id="ARBA00023140"/>
    </source>
</evidence>
<evidence type="ECO:0000256" key="3">
    <source>
        <dbReference type="ARBA" id="ARBA00022448"/>
    </source>
</evidence>
<dbReference type="GO" id="GO:0005829">
    <property type="term" value="C:cytosol"/>
    <property type="evidence" value="ECO:0007669"/>
    <property type="project" value="UniProtKB-SubCell"/>
</dbReference>
<dbReference type="PANTHER" id="PTHR46027:SF1">
    <property type="entry name" value="PEROXISOMAL TARGETING SIGNAL 2 RECEPTOR"/>
    <property type="match status" value="1"/>
</dbReference>
<dbReference type="OrthoDB" id="273771at2759"/>
<comment type="caution">
    <text evidence="12">The sequence shown here is derived from an EMBL/GenBank/DDBJ whole genome shotgun (WGS) entry which is preliminary data.</text>
</comment>
<dbReference type="Gene3D" id="2.130.10.10">
    <property type="entry name" value="YVTN repeat-like/Quinoprotein amine dehydrogenase"/>
    <property type="match status" value="1"/>
</dbReference>
<keyword evidence="7" id="KW-0653">Protein transport</keyword>
<accession>A0A8K0F480</accession>
<evidence type="ECO:0000313" key="12">
    <source>
        <dbReference type="EMBL" id="KAF0852599.1"/>
    </source>
</evidence>
<evidence type="ECO:0000256" key="7">
    <source>
        <dbReference type="ARBA" id="ARBA00022927"/>
    </source>
</evidence>
<dbReference type="GO" id="GO:0005782">
    <property type="term" value="C:peroxisomal matrix"/>
    <property type="evidence" value="ECO:0007669"/>
    <property type="project" value="UniProtKB-SubCell"/>
</dbReference>
<dbReference type="PROSITE" id="PS50294">
    <property type="entry name" value="WD_REPEATS_REGION"/>
    <property type="match status" value="1"/>
</dbReference>
<dbReference type="InterPro" id="IPR001680">
    <property type="entry name" value="WD40_rpt"/>
</dbReference>
<keyword evidence="5 11" id="KW-0853">WD repeat</keyword>
<evidence type="ECO:0000256" key="1">
    <source>
        <dbReference type="ARBA" id="ARBA00004253"/>
    </source>
</evidence>
<dbReference type="SMART" id="SM00320">
    <property type="entry name" value="WD40"/>
    <property type="match status" value="6"/>
</dbReference>
<keyword evidence="8" id="KW-0576">Peroxisome</keyword>
<dbReference type="Pfam" id="PF00400">
    <property type="entry name" value="WD40"/>
    <property type="match status" value="3"/>
</dbReference>
<evidence type="ECO:0000256" key="6">
    <source>
        <dbReference type="ARBA" id="ARBA00022737"/>
    </source>
</evidence>
<keyword evidence="13" id="KW-1185">Reference proteome</keyword>
<comment type="similarity">
    <text evidence="9">Belongs to the WD repeat peroxin-7 family.</text>
</comment>
<name>A0A8K0F480_ANDGO</name>
<dbReference type="InterPro" id="IPR036322">
    <property type="entry name" value="WD40_repeat_dom_sf"/>
</dbReference>
<keyword evidence="3" id="KW-0813">Transport</keyword>
<dbReference type="PROSITE" id="PS50082">
    <property type="entry name" value="WD_REPEATS_2"/>
    <property type="match status" value="1"/>
</dbReference>
<gene>
    <name evidence="12" type="ORF">ANDGO_03640</name>
</gene>
<protein>
    <recommendedName>
        <fullName evidence="10">Peroxin-7</fullName>
    </recommendedName>
</protein>
<evidence type="ECO:0000256" key="10">
    <source>
        <dbReference type="ARBA" id="ARBA00032565"/>
    </source>
</evidence>
<dbReference type="GO" id="GO:0016558">
    <property type="term" value="P:protein import into peroxisome matrix"/>
    <property type="evidence" value="ECO:0007669"/>
    <property type="project" value="InterPro"/>
</dbReference>
<dbReference type="Proteomes" id="UP000799049">
    <property type="component" value="Unassembled WGS sequence"/>
</dbReference>
<reference evidence="12" key="1">
    <citation type="submission" date="2019-09" db="EMBL/GenBank/DDBJ databases">
        <title>The Mitochondrial Proteome of the Jakobid, Andalucia godoyi, a Protist With the Most Gene-Rich and Bacteria-Like Mitochondrial Genome.</title>
        <authorList>
            <person name="Gray M.W."/>
            <person name="Burger G."/>
            <person name="Derelle R."/>
            <person name="Klimes V."/>
            <person name="Leger M."/>
            <person name="Sarrasin M."/>
            <person name="Vlcek C."/>
            <person name="Roger A.J."/>
            <person name="Elias M."/>
            <person name="Lang B.F."/>
        </authorList>
    </citation>
    <scope>NUCLEOTIDE SEQUENCE</scope>
    <source>
        <strain evidence="12">And28</strain>
    </source>
</reference>
<evidence type="ECO:0000313" key="13">
    <source>
        <dbReference type="Proteomes" id="UP000799049"/>
    </source>
</evidence>
<proteinExistence type="inferred from homology"/>
<dbReference type="PRINTS" id="PR00320">
    <property type="entry name" value="GPROTEINBRPT"/>
</dbReference>
<evidence type="ECO:0000256" key="5">
    <source>
        <dbReference type="ARBA" id="ARBA00022574"/>
    </source>
</evidence>
<feature type="repeat" description="WD" evidence="11">
    <location>
        <begin position="192"/>
        <end position="234"/>
    </location>
</feature>
<dbReference type="InterPro" id="IPR015943">
    <property type="entry name" value="WD40/YVTN_repeat-like_dom_sf"/>
</dbReference>
<keyword evidence="6" id="KW-0677">Repeat</keyword>
<dbReference type="PANTHER" id="PTHR46027">
    <property type="entry name" value="PEROXISOMAL TARGETING SIGNAL 2 RECEPTOR"/>
    <property type="match status" value="1"/>
</dbReference>
<dbReference type="InterPro" id="IPR044536">
    <property type="entry name" value="PEX7"/>
</dbReference>
<keyword evidence="4" id="KW-0963">Cytoplasm</keyword>
<organism evidence="12 13">
    <name type="scientific">Andalucia godoyi</name>
    <name type="common">Flagellate</name>
    <dbReference type="NCBI Taxonomy" id="505711"/>
    <lineage>
        <taxon>Eukaryota</taxon>
        <taxon>Discoba</taxon>
        <taxon>Jakobida</taxon>
        <taxon>Andalucina</taxon>
        <taxon>Andaluciidae</taxon>
        <taxon>Andalucia</taxon>
    </lineage>
</organism>
<dbReference type="EMBL" id="VRVR01000026">
    <property type="protein sequence ID" value="KAF0852599.1"/>
    <property type="molecule type" value="Genomic_DNA"/>
</dbReference>
<dbReference type="SUPFAM" id="SSF50978">
    <property type="entry name" value="WD40 repeat-like"/>
    <property type="match status" value="1"/>
</dbReference>
<evidence type="ECO:0000256" key="11">
    <source>
        <dbReference type="PROSITE-ProRule" id="PRU00221"/>
    </source>
</evidence>
<evidence type="ECO:0000256" key="2">
    <source>
        <dbReference type="ARBA" id="ARBA00004514"/>
    </source>
</evidence>
<dbReference type="GO" id="GO:0005053">
    <property type="term" value="F:peroxisome matrix targeting signal-2 binding"/>
    <property type="evidence" value="ECO:0007669"/>
    <property type="project" value="InterPro"/>
</dbReference>
<sequence length="304" mass="34417">MYRIDGSGMVNEQWHQELNSGVSCLTECHSEPLLVSGHTDSSMKLWNHSLATPHLQESWKLHAMRIECIDSSPHRPLEFLSCSADGTFCRWRADDVKHAFSHMHPLAIPVVQVAYANQNSKLFAVCPLNNVVELWDSSTMLIRHRLEGRQSSSFFSCMAFNAYDENLLAIASEAGDVSVWDLRKLSEPRMNFTAHGLSVSRIRFNPHDPGLVATSSTDSTVKIWSVTEEEERMIASYRNHTLPVTTMDWSVHSIVCRIFVFSSASLFVRFAHVESQMHAPQGRMMDSGSDYSMVIWDILPRGDK</sequence>
<dbReference type="AlphaFoldDB" id="A0A8K0F480"/>
<evidence type="ECO:0000256" key="4">
    <source>
        <dbReference type="ARBA" id="ARBA00022490"/>
    </source>
</evidence>
<comment type="subcellular location">
    <subcellularLocation>
        <location evidence="2">Cytoplasm</location>
        <location evidence="2">Cytosol</location>
    </subcellularLocation>
    <subcellularLocation>
        <location evidence="1">Peroxisome matrix</location>
    </subcellularLocation>
</comment>
<dbReference type="InterPro" id="IPR020472">
    <property type="entry name" value="WD40_PAC1"/>
</dbReference>